<sequence length="54" mass="6078">MSGRKGPGKTSTDTIIRRIVGVVAIGFGIFFIYLSVPRQRHICSEHYDPMNIKN</sequence>
<proteinExistence type="predicted"/>
<reference evidence="2" key="1">
    <citation type="submission" date="2018-10" db="EMBL/GenBank/DDBJ databases">
        <title>Hidden diversity of soil giant viruses.</title>
        <authorList>
            <person name="Schulz F."/>
            <person name="Alteio L."/>
            <person name="Goudeau D."/>
            <person name="Ryan E.M."/>
            <person name="Malmstrom R.R."/>
            <person name="Blanchard J."/>
            <person name="Woyke T."/>
        </authorList>
    </citation>
    <scope>NUCLEOTIDE SEQUENCE</scope>
    <source>
        <strain evidence="2">HYV1</strain>
    </source>
</reference>
<organism evidence="2">
    <name type="scientific">Hyperionvirus sp</name>
    <dbReference type="NCBI Taxonomy" id="2487770"/>
    <lineage>
        <taxon>Viruses</taxon>
        <taxon>Varidnaviria</taxon>
        <taxon>Bamfordvirae</taxon>
        <taxon>Nucleocytoviricota</taxon>
        <taxon>Megaviricetes</taxon>
        <taxon>Imitervirales</taxon>
        <taxon>Mimiviridae</taxon>
        <taxon>Klosneuvirinae</taxon>
    </lineage>
</organism>
<gene>
    <name evidence="2" type="ORF">Hyperionvirus16_3</name>
</gene>
<name>A0A3G5A9V3_9VIRU</name>
<keyword evidence="1" id="KW-1133">Transmembrane helix</keyword>
<evidence type="ECO:0000256" key="1">
    <source>
        <dbReference type="SAM" id="Phobius"/>
    </source>
</evidence>
<keyword evidence="1" id="KW-0472">Membrane</keyword>
<evidence type="ECO:0000313" key="2">
    <source>
        <dbReference type="EMBL" id="AYV84028.1"/>
    </source>
</evidence>
<accession>A0A3G5A9V3</accession>
<feature type="transmembrane region" description="Helical" evidence="1">
    <location>
        <begin position="15"/>
        <end position="36"/>
    </location>
</feature>
<keyword evidence="1" id="KW-0812">Transmembrane</keyword>
<protein>
    <submittedName>
        <fullName evidence="2">Uncharacterized protein</fullName>
    </submittedName>
</protein>
<dbReference type="EMBL" id="MK072398">
    <property type="protein sequence ID" value="AYV84028.1"/>
    <property type="molecule type" value="Genomic_DNA"/>
</dbReference>